<accession>F8NNX4</accession>
<sequence>MAVSTSLSITYSFASCKSKAQYDWHGVRASPPYTSLEGAKYIPLSERTGKFPSSLHSKPPVKNEDQHNMYKIDTIQAHSVVTQIRECPAGDERNPEEERPP</sequence>
<dbReference type="GeneID" id="18814596"/>
<dbReference type="HOGENOM" id="CLU_2293404_0_0_1"/>
<name>F8NNX4_SERL9</name>
<dbReference type="KEGG" id="sla:SERLADRAFT_435845"/>
<dbReference type="Proteomes" id="UP000008064">
    <property type="component" value="Unassembled WGS sequence"/>
</dbReference>
<protein>
    <submittedName>
        <fullName evidence="1">Uncharacterized protein</fullName>
    </submittedName>
</protein>
<reference evidence="1" key="1">
    <citation type="submission" date="2011-04" db="EMBL/GenBank/DDBJ databases">
        <title>Evolution of plant cell wall degrading machinery underlies the functional diversity of forest fungi.</title>
        <authorList>
            <consortium name="US DOE Joint Genome Institute (JGI-PGF)"/>
            <person name="Eastwood D.C."/>
            <person name="Floudas D."/>
            <person name="Binder M."/>
            <person name="Majcherczyk A."/>
            <person name="Schneider P."/>
            <person name="Aerts A."/>
            <person name="Asiegbu F.O."/>
            <person name="Baker S.E."/>
            <person name="Barry K."/>
            <person name="Bendiksby M."/>
            <person name="Blumentritt M."/>
            <person name="Coutinho P.M."/>
            <person name="Cullen D."/>
            <person name="Cullen D."/>
            <person name="Gathman A."/>
            <person name="Goodell B."/>
            <person name="Henrissat B."/>
            <person name="Ihrmark K."/>
            <person name="Kauserud H."/>
            <person name="Kohler A."/>
            <person name="LaButti K."/>
            <person name="Lapidus A."/>
            <person name="Lavin J.L."/>
            <person name="Lee Y.-H."/>
            <person name="Lindquist E."/>
            <person name="Lilly W."/>
            <person name="Lucas S."/>
            <person name="Morin E."/>
            <person name="Murat C."/>
            <person name="Oguiza J.A."/>
            <person name="Park J."/>
            <person name="Pisabarro A.G."/>
            <person name="Riley R."/>
            <person name="Rosling A."/>
            <person name="Salamov A."/>
            <person name="Schmidt O."/>
            <person name="Schmutz J."/>
            <person name="Skrede I."/>
            <person name="Stenlid J."/>
            <person name="Wiebenga A."/>
            <person name="Xie X."/>
            <person name="Kues U."/>
            <person name="Hibbett D.S."/>
            <person name="Hoffmeister D."/>
            <person name="Hogberg N."/>
            <person name="Martin F."/>
            <person name="Grigoriev I.V."/>
            <person name="Watkinson S.C."/>
        </authorList>
    </citation>
    <scope>NUCLEOTIDE SEQUENCE</scope>
    <source>
        <strain evidence="1">S7.9</strain>
    </source>
</reference>
<proteinExistence type="predicted"/>
<organism>
    <name type="scientific">Serpula lacrymans var. lacrymans (strain S7.9)</name>
    <name type="common">Dry rot fungus</name>
    <dbReference type="NCBI Taxonomy" id="578457"/>
    <lineage>
        <taxon>Eukaryota</taxon>
        <taxon>Fungi</taxon>
        <taxon>Dikarya</taxon>
        <taxon>Basidiomycota</taxon>
        <taxon>Agaricomycotina</taxon>
        <taxon>Agaricomycetes</taxon>
        <taxon>Agaricomycetidae</taxon>
        <taxon>Boletales</taxon>
        <taxon>Coniophorineae</taxon>
        <taxon>Serpulaceae</taxon>
        <taxon>Serpula</taxon>
    </lineage>
</organism>
<dbReference type="RefSeq" id="XP_007316165.1">
    <property type="nucleotide sequence ID" value="XM_007316103.1"/>
</dbReference>
<evidence type="ECO:0000313" key="1">
    <source>
        <dbReference type="EMBL" id="EGO28074.1"/>
    </source>
</evidence>
<dbReference type="AlphaFoldDB" id="F8NNX4"/>
<gene>
    <name evidence="1" type="ORF">SERLADRAFT_435845</name>
</gene>
<dbReference type="EMBL" id="GL945431">
    <property type="protein sequence ID" value="EGO28074.1"/>
    <property type="molecule type" value="Genomic_DNA"/>
</dbReference>